<dbReference type="InterPro" id="IPR022050">
    <property type="entry name" value="T_hemolysin"/>
</dbReference>
<dbReference type="Proteomes" id="UP000053718">
    <property type="component" value="Unassembled WGS sequence"/>
</dbReference>
<dbReference type="Pfam" id="PF12261">
    <property type="entry name" value="T_hemolysin"/>
    <property type="match status" value="1"/>
</dbReference>
<organism evidence="1 2">
    <name type="scientific">Pseudidiomarina atlantica</name>
    <dbReference type="NCBI Taxonomy" id="1517416"/>
    <lineage>
        <taxon>Bacteria</taxon>
        <taxon>Pseudomonadati</taxon>
        <taxon>Pseudomonadota</taxon>
        <taxon>Gammaproteobacteria</taxon>
        <taxon>Alteromonadales</taxon>
        <taxon>Idiomarinaceae</taxon>
        <taxon>Pseudidiomarina</taxon>
    </lineage>
</organism>
<keyword evidence="2" id="KW-1185">Reference proteome</keyword>
<dbReference type="InterPro" id="IPR016181">
    <property type="entry name" value="Acyl_CoA_acyltransferase"/>
</dbReference>
<dbReference type="AlphaFoldDB" id="A0A094ISI8"/>
<evidence type="ECO:0000313" key="1">
    <source>
        <dbReference type="EMBL" id="KFZ28784.1"/>
    </source>
</evidence>
<evidence type="ECO:0000313" key="2">
    <source>
        <dbReference type="Proteomes" id="UP000053718"/>
    </source>
</evidence>
<name>A0A094ISI8_9GAMM</name>
<dbReference type="eggNOG" id="ENOG50309US">
    <property type="taxonomic scope" value="Bacteria"/>
</dbReference>
<evidence type="ECO:0008006" key="3">
    <source>
        <dbReference type="Google" id="ProtNLM"/>
    </source>
</evidence>
<dbReference type="OrthoDB" id="7432757at2"/>
<dbReference type="EMBL" id="JPIN01000006">
    <property type="protein sequence ID" value="KFZ28784.1"/>
    <property type="molecule type" value="Genomic_DNA"/>
</dbReference>
<gene>
    <name evidence="1" type="ORF">IDAT_06145</name>
</gene>
<dbReference type="RefSeq" id="WP_034731947.1">
    <property type="nucleotide sequence ID" value="NZ_JPIN01000006.1"/>
</dbReference>
<proteinExistence type="predicted"/>
<protein>
    <recommendedName>
        <fullName evidence="3">Thermostable hemolysin</fullName>
    </recommendedName>
</protein>
<comment type="caution">
    <text evidence="1">The sequence shown here is derived from an EMBL/GenBank/DDBJ whole genome shotgun (WGS) entry which is preliminary data.</text>
</comment>
<reference evidence="1 2" key="1">
    <citation type="submission" date="2014-06" db="EMBL/GenBank/DDBJ databases">
        <title>Draft genome sequence of Idiomarina sp. MCCC 1A10513.</title>
        <authorList>
            <person name="Du J."/>
            <person name="Lai Q."/>
            <person name="Shao Z."/>
        </authorList>
    </citation>
    <scope>NUCLEOTIDE SEQUENCE [LARGE SCALE GENOMIC DNA]</scope>
    <source>
        <strain evidence="1 2">MCCC 1A10513</strain>
    </source>
</reference>
<accession>A0A094ISI8</accession>
<dbReference type="STRING" id="1517416.IDAT_06145"/>
<dbReference type="SUPFAM" id="SSF55729">
    <property type="entry name" value="Acyl-CoA N-acyltransferases (Nat)"/>
    <property type="match status" value="1"/>
</dbReference>
<sequence>MLYQLVTKQHQQRQTVEKFICDRYWTSFHACLLTLPEHLLAVYQDDELIAACGLQFADERQLFSEYYLSRPLEQHHLNGMRFPERRNVVEIGSMAARNGDDLHPLFAAVVEIASQLNKTLVVFTATRYLQRTLARSGVTLMPLADAQESALPLDLQGIWGDYYRHHPKVVCGWLAQGFGRFTATTEAVAC</sequence>
<dbReference type="Gene3D" id="3.40.630.30">
    <property type="match status" value="1"/>
</dbReference>